<organism evidence="3 4">
    <name type="scientific">Paenibacillus agaridevorans</name>
    <dbReference type="NCBI Taxonomy" id="171404"/>
    <lineage>
        <taxon>Bacteria</taxon>
        <taxon>Bacillati</taxon>
        <taxon>Bacillota</taxon>
        <taxon>Bacilli</taxon>
        <taxon>Bacillales</taxon>
        <taxon>Paenibacillaceae</taxon>
        <taxon>Paenibacillus</taxon>
    </lineage>
</organism>
<evidence type="ECO:0000256" key="1">
    <source>
        <dbReference type="ARBA" id="ARBA00038240"/>
    </source>
</evidence>
<feature type="domain" description="Aminoglycoside phosphotransferase" evidence="2">
    <location>
        <begin position="31"/>
        <end position="247"/>
    </location>
</feature>
<dbReference type="AlphaFoldDB" id="A0A2R5EY94"/>
<dbReference type="Proteomes" id="UP000245202">
    <property type="component" value="Unassembled WGS sequence"/>
</dbReference>
<dbReference type="Pfam" id="PF01636">
    <property type="entry name" value="APH"/>
    <property type="match status" value="1"/>
</dbReference>
<comment type="similarity">
    <text evidence="1">Belongs to the pseudomonas-type ThrB family.</text>
</comment>
<comment type="caution">
    <text evidence="3">The sequence shown here is derived from an EMBL/GenBank/DDBJ whole genome shotgun (WGS) entry which is preliminary data.</text>
</comment>
<protein>
    <recommendedName>
        <fullName evidence="2">Aminoglycoside phosphotransferase domain-containing protein</fullName>
    </recommendedName>
</protein>
<keyword evidence="4" id="KW-1185">Reference proteome</keyword>
<dbReference type="PANTHER" id="PTHR21064:SF6">
    <property type="entry name" value="AMINOGLYCOSIDE PHOSPHOTRANSFERASE DOMAIN-CONTAINING PROTEIN"/>
    <property type="match status" value="1"/>
</dbReference>
<evidence type="ECO:0000313" key="3">
    <source>
        <dbReference type="EMBL" id="GBG10639.1"/>
    </source>
</evidence>
<gene>
    <name evidence="3" type="ORF">PAT3040_05390</name>
</gene>
<dbReference type="SUPFAM" id="SSF56112">
    <property type="entry name" value="Protein kinase-like (PK-like)"/>
    <property type="match status" value="1"/>
</dbReference>
<dbReference type="InterPro" id="IPR011009">
    <property type="entry name" value="Kinase-like_dom_sf"/>
</dbReference>
<proteinExistence type="inferred from homology"/>
<dbReference type="GO" id="GO:0009088">
    <property type="term" value="P:threonine biosynthetic process"/>
    <property type="evidence" value="ECO:0007669"/>
    <property type="project" value="TreeGrafter"/>
</dbReference>
<dbReference type="InterPro" id="IPR050249">
    <property type="entry name" value="Pseudomonas-type_ThrB"/>
</dbReference>
<evidence type="ECO:0000259" key="2">
    <source>
        <dbReference type="Pfam" id="PF01636"/>
    </source>
</evidence>
<dbReference type="Gene3D" id="3.30.200.20">
    <property type="entry name" value="Phosphorylase Kinase, domain 1"/>
    <property type="match status" value="1"/>
</dbReference>
<reference evidence="3 4" key="1">
    <citation type="submission" date="2017-08" db="EMBL/GenBank/DDBJ databases">
        <title>Substantial Increase in Enzyme Production by Combined Drug-Resistance Mutations in Paenibacillus agaridevorans.</title>
        <authorList>
            <person name="Tanaka Y."/>
            <person name="Funane K."/>
            <person name="Hosaka T."/>
            <person name="Shiwa Y."/>
            <person name="Fujita N."/>
            <person name="Miyazaki T."/>
            <person name="Yoshikawa H."/>
            <person name="Murakami K."/>
            <person name="Kasahara K."/>
            <person name="Inaoka T."/>
            <person name="Hiraga Y."/>
            <person name="Ochi K."/>
        </authorList>
    </citation>
    <scope>NUCLEOTIDE SEQUENCE [LARGE SCALE GENOMIC DNA]</scope>
    <source>
        <strain evidence="3 4">T-3040</strain>
    </source>
</reference>
<dbReference type="RefSeq" id="WP_108995104.1">
    <property type="nucleotide sequence ID" value="NZ_BDQX01000339.1"/>
</dbReference>
<evidence type="ECO:0000313" key="4">
    <source>
        <dbReference type="Proteomes" id="UP000245202"/>
    </source>
</evidence>
<dbReference type="GO" id="GO:0004413">
    <property type="term" value="F:homoserine kinase activity"/>
    <property type="evidence" value="ECO:0007669"/>
    <property type="project" value="TreeGrafter"/>
</dbReference>
<sequence length="333" mass="38554">MNSWQKQFTLEHLAAAAACYGIAEHDISKFGGFENLVYAMKDNGRDTILRVTHDSHRTERQLQAELNFVAYLAEHNVNVCKPLPSPGGRLLERIPYEGGTFLLTAFEKAPGGHIHGGQSEWNDSLFQEWGRITGLMHECAVNYSVPAGEPDRITEDELPYQPTDASPAEEQLLYQAFKKREEQILRLPREKNSYGLCHRDLHHGNFYVHNGVIFAFDFDDCGYDYFIQDVAMAVYYASTFSQWSKPAASREETTERANRFLVGFMEGYNQIRHIDSYWMKQLPLFIEKRRIDLCAILWEEWGSGTQEQRHWLRWNIEGIADEQPCMDLEPGWF</sequence>
<name>A0A2R5EY94_9BACL</name>
<dbReference type="EMBL" id="BDQX01000339">
    <property type="protein sequence ID" value="GBG10639.1"/>
    <property type="molecule type" value="Genomic_DNA"/>
</dbReference>
<accession>A0A2R5EY94</accession>
<dbReference type="PANTHER" id="PTHR21064">
    <property type="entry name" value="AMINOGLYCOSIDE PHOSPHOTRANSFERASE DOMAIN-CONTAINING PROTEIN-RELATED"/>
    <property type="match status" value="1"/>
</dbReference>
<dbReference type="Gene3D" id="3.90.1200.10">
    <property type="match status" value="1"/>
</dbReference>
<dbReference type="InterPro" id="IPR002575">
    <property type="entry name" value="Aminoglycoside_PTrfase"/>
</dbReference>